<dbReference type="Proteomes" id="UP001160148">
    <property type="component" value="Unassembled WGS sequence"/>
</dbReference>
<dbReference type="EMBL" id="CARXXK010000003">
    <property type="protein sequence ID" value="CAI6364151.1"/>
    <property type="molecule type" value="Genomic_DNA"/>
</dbReference>
<name>A0AAV0X8Y9_9HEMI</name>
<dbReference type="PANTHER" id="PTHR34095">
    <property type="entry name" value="39S RIBOSOMAL PROTEIN L55, MITOCHONDRIAL"/>
    <property type="match status" value="1"/>
</dbReference>
<proteinExistence type="predicted"/>
<dbReference type="GO" id="GO:0003735">
    <property type="term" value="F:structural constituent of ribosome"/>
    <property type="evidence" value="ECO:0007669"/>
    <property type="project" value="InterPro"/>
</dbReference>
<sequence length="109" mass="13034">MSATNLKIMLNIARCGRFFSSKSAAITKIHRNIYPQHYLTKIIQPDGSSFTIRFNDPRMIIRLPLDMNLITEEERKRRIEARRPKQKVKIVEELDDSFDRTKYLKYFKK</sequence>
<dbReference type="PANTHER" id="PTHR34095:SF1">
    <property type="entry name" value="LARGE RIBOSOMAL SUBUNIT PROTEIN ML55"/>
    <property type="match status" value="1"/>
</dbReference>
<evidence type="ECO:0008006" key="3">
    <source>
        <dbReference type="Google" id="ProtNLM"/>
    </source>
</evidence>
<dbReference type="AlphaFoldDB" id="A0AAV0X8Y9"/>
<dbReference type="InterPro" id="IPR018615">
    <property type="entry name" value="Ribosomal_mL55"/>
</dbReference>
<dbReference type="GO" id="GO:0006412">
    <property type="term" value="P:translation"/>
    <property type="evidence" value="ECO:0007669"/>
    <property type="project" value="TreeGrafter"/>
</dbReference>
<keyword evidence="2" id="KW-1185">Reference proteome</keyword>
<comment type="caution">
    <text evidence="1">The sequence shown here is derived from an EMBL/GenBank/DDBJ whole genome shotgun (WGS) entry which is preliminary data.</text>
</comment>
<accession>A0AAV0X8Y9</accession>
<protein>
    <recommendedName>
        <fullName evidence="3">39S ribosomal protein L55, mitochondrial</fullName>
    </recommendedName>
</protein>
<dbReference type="Pfam" id="PF09776">
    <property type="entry name" value="Mitoc_L55"/>
    <property type="match status" value="1"/>
</dbReference>
<evidence type="ECO:0000313" key="2">
    <source>
        <dbReference type="Proteomes" id="UP001160148"/>
    </source>
</evidence>
<dbReference type="Gene3D" id="6.20.130.20">
    <property type="entry name" value="Mitochondrial ribosomal protein L55"/>
    <property type="match status" value="1"/>
</dbReference>
<evidence type="ECO:0000313" key="1">
    <source>
        <dbReference type="EMBL" id="CAI6364151.1"/>
    </source>
</evidence>
<reference evidence="1 2" key="1">
    <citation type="submission" date="2023-01" db="EMBL/GenBank/DDBJ databases">
        <authorList>
            <person name="Whitehead M."/>
        </authorList>
    </citation>
    <scope>NUCLEOTIDE SEQUENCE [LARGE SCALE GENOMIC DNA]</scope>
</reference>
<gene>
    <name evidence="1" type="ORF">MEUPH1_LOCUS19016</name>
</gene>
<dbReference type="InterPro" id="IPR044884">
    <property type="entry name" value="Ribosomal_mL55_sf"/>
</dbReference>
<dbReference type="GO" id="GO:0005762">
    <property type="term" value="C:mitochondrial large ribosomal subunit"/>
    <property type="evidence" value="ECO:0007669"/>
    <property type="project" value="InterPro"/>
</dbReference>
<organism evidence="1 2">
    <name type="scientific">Macrosiphum euphorbiae</name>
    <name type="common">potato aphid</name>
    <dbReference type="NCBI Taxonomy" id="13131"/>
    <lineage>
        <taxon>Eukaryota</taxon>
        <taxon>Metazoa</taxon>
        <taxon>Ecdysozoa</taxon>
        <taxon>Arthropoda</taxon>
        <taxon>Hexapoda</taxon>
        <taxon>Insecta</taxon>
        <taxon>Pterygota</taxon>
        <taxon>Neoptera</taxon>
        <taxon>Paraneoptera</taxon>
        <taxon>Hemiptera</taxon>
        <taxon>Sternorrhyncha</taxon>
        <taxon>Aphidomorpha</taxon>
        <taxon>Aphidoidea</taxon>
        <taxon>Aphididae</taxon>
        <taxon>Macrosiphini</taxon>
        <taxon>Macrosiphum</taxon>
    </lineage>
</organism>